<dbReference type="Proteomes" id="UP000007752">
    <property type="component" value="Chromosome 2"/>
</dbReference>
<sequence>MAMAPLFVPPPHLLFLLPATTSSSPAASLRRLLLPPLSCHARQVLDVMPQGDRVAGPRAAEGAGAKGATAQQIRELTGTRVY</sequence>
<accession>A3A5G4</accession>
<name>A3A5G4_ORYSJ</name>
<evidence type="ECO:0000313" key="1">
    <source>
        <dbReference type="EMBL" id="EAZ22553.1"/>
    </source>
</evidence>
<dbReference type="EMBL" id="CM000139">
    <property type="protein sequence ID" value="EAZ22553.1"/>
    <property type="molecule type" value="Genomic_DNA"/>
</dbReference>
<dbReference type="AlphaFoldDB" id="A3A5G4"/>
<protein>
    <submittedName>
        <fullName evidence="1">Uncharacterized protein</fullName>
    </submittedName>
</protein>
<organism evidence="1">
    <name type="scientific">Oryza sativa subsp. japonica</name>
    <name type="common">Rice</name>
    <dbReference type="NCBI Taxonomy" id="39947"/>
    <lineage>
        <taxon>Eukaryota</taxon>
        <taxon>Viridiplantae</taxon>
        <taxon>Streptophyta</taxon>
        <taxon>Embryophyta</taxon>
        <taxon>Tracheophyta</taxon>
        <taxon>Spermatophyta</taxon>
        <taxon>Magnoliopsida</taxon>
        <taxon>Liliopsida</taxon>
        <taxon>Poales</taxon>
        <taxon>Poaceae</taxon>
        <taxon>BOP clade</taxon>
        <taxon>Oryzoideae</taxon>
        <taxon>Oryzeae</taxon>
        <taxon>Oryzinae</taxon>
        <taxon>Oryza</taxon>
        <taxon>Oryza sativa</taxon>
    </lineage>
</organism>
<gene>
    <name evidence="1" type="ORF">OsJ_06218</name>
</gene>
<reference evidence="1" key="1">
    <citation type="journal article" date="2005" name="PLoS Biol.">
        <title>The genomes of Oryza sativa: a history of duplications.</title>
        <authorList>
            <person name="Yu J."/>
            <person name="Wang J."/>
            <person name="Lin W."/>
            <person name="Li S."/>
            <person name="Li H."/>
            <person name="Zhou J."/>
            <person name="Ni P."/>
            <person name="Dong W."/>
            <person name="Hu S."/>
            <person name="Zeng C."/>
            <person name="Zhang J."/>
            <person name="Zhang Y."/>
            <person name="Li R."/>
            <person name="Xu Z."/>
            <person name="Li S."/>
            <person name="Li X."/>
            <person name="Zheng H."/>
            <person name="Cong L."/>
            <person name="Lin L."/>
            <person name="Yin J."/>
            <person name="Geng J."/>
            <person name="Li G."/>
            <person name="Shi J."/>
            <person name="Liu J."/>
            <person name="Lv H."/>
            <person name="Li J."/>
            <person name="Wang J."/>
            <person name="Deng Y."/>
            <person name="Ran L."/>
            <person name="Shi X."/>
            <person name="Wang X."/>
            <person name="Wu Q."/>
            <person name="Li C."/>
            <person name="Ren X."/>
            <person name="Wang J."/>
            <person name="Wang X."/>
            <person name="Li D."/>
            <person name="Liu D."/>
            <person name="Zhang X."/>
            <person name="Ji Z."/>
            <person name="Zhao W."/>
            <person name="Sun Y."/>
            <person name="Zhang Z."/>
            <person name="Bao J."/>
            <person name="Han Y."/>
            <person name="Dong L."/>
            <person name="Ji J."/>
            <person name="Chen P."/>
            <person name="Wu S."/>
            <person name="Liu J."/>
            <person name="Xiao Y."/>
            <person name="Bu D."/>
            <person name="Tan J."/>
            <person name="Yang L."/>
            <person name="Ye C."/>
            <person name="Zhang J."/>
            <person name="Xu J."/>
            <person name="Zhou Y."/>
            <person name="Yu Y."/>
            <person name="Zhang B."/>
            <person name="Zhuang S."/>
            <person name="Wei H."/>
            <person name="Liu B."/>
            <person name="Lei M."/>
            <person name="Yu H."/>
            <person name="Li Y."/>
            <person name="Xu H."/>
            <person name="Wei S."/>
            <person name="He X."/>
            <person name="Fang L."/>
            <person name="Zhang Z."/>
            <person name="Zhang Y."/>
            <person name="Huang X."/>
            <person name="Su Z."/>
            <person name="Tong W."/>
            <person name="Li J."/>
            <person name="Tong Z."/>
            <person name="Li S."/>
            <person name="Ye J."/>
            <person name="Wang L."/>
            <person name="Fang L."/>
            <person name="Lei T."/>
            <person name="Chen C."/>
            <person name="Chen H."/>
            <person name="Xu Z."/>
            <person name="Li H."/>
            <person name="Huang H."/>
            <person name="Zhang F."/>
            <person name="Xu H."/>
            <person name="Li N."/>
            <person name="Zhao C."/>
            <person name="Li S."/>
            <person name="Dong L."/>
            <person name="Huang Y."/>
            <person name="Li L."/>
            <person name="Xi Y."/>
            <person name="Qi Q."/>
            <person name="Li W."/>
            <person name="Zhang B."/>
            <person name="Hu W."/>
            <person name="Zhang Y."/>
            <person name="Tian X."/>
            <person name="Jiao Y."/>
            <person name="Liang X."/>
            <person name="Jin J."/>
            <person name="Gao L."/>
            <person name="Zheng W."/>
            <person name="Hao B."/>
            <person name="Liu S."/>
            <person name="Wang W."/>
            <person name="Yuan L."/>
            <person name="Cao M."/>
            <person name="McDermott J."/>
            <person name="Samudrala R."/>
            <person name="Wang J."/>
            <person name="Wong G.K."/>
            <person name="Yang H."/>
        </authorList>
    </citation>
    <scope>NUCLEOTIDE SEQUENCE [LARGE SCALE GENOMIC DNA]</scope>
</reference>
<proteinExistence type="predicted"/>
<reference evidence="1" key="2">
    <citation type="submission" date="2008-12" db="EMBL/GenBank/DDBJ databases">
        <title>Improved gene annotation of the rice (Oryza sativa) genomes.</title>
        <authorList>
            <person name="Wang J."/>
            <person name="Li R."/>
            <person name="Fan W."/>
            <person name="Huang Q."/>
            <person name="Zhang J."/>
            <person name="Zhou Y."/>
            <person name="Hu Y."/>
            <person name="Zi S."/>
            <person name="Li J."/>
            <person name="Ni P."/>
            <person name="Zheng H."/>
            <person name="Zhang Y."/>
            <person name="Zhao M."/>
            <person name="Hao Q."/>
            <person name="McDermott J."/>
            <person name="Samudrala R."/>
            <person name="Kristiansen K."/>
            <person name="Wong G.K.-S."/>
        </authorList>
    </citation>
    <scope>NUCLEOTIDE SEQUENCE</scope>
</reference>